<reference evidence="2" key="1">
    <citation type="journal article" date="2012" name="BMC Genomics">
        <title>Genome sequence of the necrotrophic fungus Penicillium digitatum, the main postharvest pathogen of citrus.</title>
        <authorList>
            <person name="Marcet-Houben M."/>
            <person name="Ballester A.-R."/>
            <person name="de la Fuente B."/>
            <person name="Harries E."/>
            <person name="Marcos J.F."/>
            <person name="Gonzalez-Candelas L."/>
            <person name="Gabaldon T."/>
        </authorList>
    </citation>
    <scope>NUCLEOTIDE SEQUENCE [LARGE SCALE GENOMIC DNA]</scope>
    <source>
        <strain evidence="2">PHI26 / CECT 20796</strain>
    </source>
</reference>
<dbReference type="HOGENOM" id="CLU_1835814_0_0_1"/>
<dbReference type="InParanoid" id="K9F9V3"/>
<name>K9F9V3_PEND2</name>
<accession>K9F9V3</accession>
<evidence type="ECO:0000313" key="1">
    <source>
        <dbReference type="EMBL" id="EKV05894.1"/>
    </source>
</evidence>
<dbReference type="EMBL" id="AKCT01000296">
    <property type="protein sequence ID" value="EKV05894.1"/>
    <property type="molecule type" value="Genomic_DNA"/>
</dbReference>
<protein>
    <recommendedName>
        <fullName evidence="3">Carrier domain-containing protein</fullName>
    </recommendedName>
</protein>
<evidence type="ECO:0008006" key="3">
    <source>
        <dbReference type="Google" id="ProtNLM"/>
    </source>
</evidence>
<dbReference type="STRING" id="1170229.K9F9V3"/>
<organism evidence="1 2">
    <name type="scientific">Penicillium digitatum (strain PHI26 / CECT 20796)</name>
    <name type="common">Green mold</name>
    <dbReference type="NCBI Taxonomy" id="1170229"/>
    <lineage>
        <taxon>Eukaryota</taxon>
        <taxon>Fungi</taxon>
        <taxon>Dikarya</taxon>
        <taxon>Ascomycota</taxon>
        <taxon>Pezizomycotina</taxon>
        <taxon>Eurotiomycetes</taxon>
        <taxon>Eurotiomycetidae</taxon>
        <taxon>Eurotiales</taxon>
        <taxon>Aspergillaceae</taxon>
        <taxon>Penicillium</taxon>
    </lineage>
</organism>
<keyword evidence="2" id="KW-1185">Reference proteome</keyword>
<comment type="caution">
    <text evidence="1">The sequence shown here is derived from an EMBL/GenBank/DDBJ whole genome shotgun (WGS) entry which is preliminary data.</text>
</comment>
<proteinExistence type="predicted"/>
<evidence type="ECO:0000313" key="2">
    <source>
        <dbReference type="Proteomes" id="UP000009882"/>
    </source>
</evidence>
<dbReference type="Proteomes" id="UP000009882">
    <property type="component" value="Unassembled WGS sequence"/>
</dbReference>
<sequence>MDTCQKLVTPKRSWAIFYELRGNEIVGLLGEIKLRCILRAFLGAMFTTTATTVEKTSATQPNQALLPKPLVPAGTNVPPRPHVVESSSRTIVVNEPAVITDWFRLIGQETGYLPSDLTDESIFPELGADSLTSLVLAEKL</sequence>
<gene>
    <name evidence="1" type="ORF">PDIG_80910</name>
</gene>
<dbReference type="AlphaFoldDB" id="K9F9V3"/>